<sequence length="379" mass="41247">MEDSSVSAIYRSVIDTVIERVKPDFVQEGVDESVLDELRIQWEKKLKEIGAMEPEPVPEPPRKQQQAPRQMPPLPAFLSNLQQPAPAQPYGAHTNTNSALAGSPAQYLTSRPYQGSAAAPQYPAVSGRPLGMPAAAVHLPSDRLHPHLLSSTVPGGHQGLQQQQQHHHQSTQPSRYAYPVTTAQPQQQAQRSMPSSAAASQTPVHQHQPQGSQQGYQQLGGQAGVPQAQQQQQSVQQQNGTQQGQASLSMQRSAVHPGLETRKRKAQDDDSDLFSLLPTPAPASSGIPQQDGPGDDDEDAGAKAEEDADDEAVKGETFSDVSSEPDEEDDQQIANILVGQYEKVTRSRSKWKVHLKEGVMRLNGKDHLFRTALGDMQFS</sequence>
<evidence type="ECO:0000313" key="7">
    <source>
        <dbReference type="Proteomes" id="UP001314263"/>
    </source>
</evidence>
<organism evidence="6 7">
    <name type="scientific">Coccomyxa viridis</name>
    <dbReference type="NCBI Taxonomy" id="1274662"/>
    <lineage>
        <taxon>Eukaryota</taxon>
        <taxon>Viridiplantae</taxon>
        <taxon>Chlorophyta</taxon>
        <taxon>core chlorophytes</taxon>
        <taxon>Trebouxiophyceae</taxon>
        <taxon>Trebouxiophyceae incertae sedis</taxon>
        <taxon>Coccomyxaceae</taxon>
        <taxon>Coccomyxa</taxon>
    </lineage>
</organism>
<proteinExistence type="inferred from homology"/>
<keyword evidence="7" id="KW-1185">Reference proteome</keyword>
<reference evidence="6 7" key="1">
    <citation type="submission" date="2023-10" db="EMBL/GenBank/DDBJ databases">
        <authorList>
            <person name="Maclean D."/>
            <person name="Macfadyen A."/>
        </authorList>
    </citation>
    <scope>NUCLEOTIDE SEQUENCE [LARGE SCALE GENOMIC DNA]</scope>
</reference>
<protein>
    <submittedName>
        <fullName evidence="6">Uncharacterized protein</fullName>
    </submittedName>
</protein>
<comment type="caution">
    <text evidence="6">The sequence shown here is derived from an EMBL/GenBank/DDBJ whole genome shotgun (WGS) entry which is preliminary data.</text>
</comment>
<feature type="compositionally biased region" description="Polar residues" evidence="5">
    <location>
        <begin position="93"/>
        <end position="113"/>
    </location>
</feature>
<evidence type="ECO:0000256" key="1">
    <source>
        <dbReference type="ARBA" id="ARBA00004123"/>
    </source>
</evidence>
<keyword evidence="4" id="KW-0539">Nucleus</keyword>
<gene>
    <name evidence="6" type="ORF">CVIRNUC_002643</name>
</gene>
<feature type="compositionally biased region" description="Low complexity" evidence="5">
    <location>
        <begin position="183"/>
        <end position="246"/>
    </location>
</feature>
<evidence type="ECO:0000313" key="6">
    <source>
        <dbReference type="EMBL" id="CAK0758738.1"/>
    </source>
</evidence>
<evidence type="ECO:0000256" key="4">
    <source>
        <dbReference type="ARBA" id="ARBA00023242"/>
    </source>
</evidence>
<dbReference type="InterPro" id="IPR009088">
    <property type="entry name" value="TFIIA_b-brl"/>
</dbReference>
<accession>A0AAV1HYZ9</accession>
<dbReference type="PANTHER" id="PTHR12694:SF8">
    <property type="entry name" value="TRANSCRIPTION INITIATION FACTOR IIA SUBUNIT 1"/>
    <property type="match status" value="1"/>
</dbReference>
<dbReference type="EMBL" id="CAUYUE010000003">
    <property type="protein sequence ID" value="CAK0758738.1"/>
    <property type="molecule type" value="Genomic_DNA"/>
</dbReference>
<evidence type="ECO:0000256" key="3">
    <source>
        <dbReference type="ARBA" id="ARBA00023163"/>
    </source>
</evidence>
<dbReference type="Pfam" id="PF03153">
    <property type="entry name" value="TFIIA"/>
    <property type="match status" value="1"/>
</dbReference>
<comment type="similarity">
    <text evidence="2">Belongs to the TFIIA subunit 1 family.</text>
</comment>
<dbReference type="Gene3D" id="2.30.18.10">
    <property type="entry name" value="Transcription factor IIA (TFIIA), beta-barrel domain"/>
    <property type="match status" value="1"/>
</dbReference>
<name>A0AAV1HYZ9_9CHLO</name>
<dbReference type="Proteomes" id="UP001314263">
    <property type="component" value="Unassembled WGS sequence"/>
</dbReference>
<evidence type="ECO:0000256" key="2">
    <source>
        <dbReference type="ARBA" id="ARBA00010059"/>
    </source>
</evidence>
<comment type="subcellular location">
    <subcellularLocation>
        <location evidence="1">Nucleus</location>
    </subcellularLocation>
</comment>
<dbReference type="GO" id="GO:0005672">
    <property type="term" value="C:transcription factor TFIIA complex"/>
    <property type="evidence" value="ECO:0007669"/>
    <property type="project" value="InterPro"/>
</dbReference>
<dbReference type="GO" id="GO:0006367">
    <property type="term" value="P:transcription initiation at RNA polymerase II promoter"/>
    <property type="evidence" value="ECO:0007669"/>
    <property type="project" value="InterPro"/>
</dbReference>
<dbReference type="InterPro" id="IPR004855">
    <property type="entry name" value="TFIIA_asu/bsu"/>
</dbReference>
<dbReference type="CDD" id="cd07976">
    <property type="entry name" value="TFIIA_alpha_beta_like"/>
    <property type="match status" value="1"/>
</dbReference>
<dbReference type="SMART" id="SM01371">
    <property type="entry name" value="TFIIA"/>
    <property type="match status" value="1"/>
</dbReference>
<dbReference type="PANTHER" id="PTHR12694">
    <property type="entry name" value="TRANSCRIPTION INITIATION FACTOR IIA SUBUNIT 1"/>
    <property type="match status" value="1"/>
</dbReference>
<dbReference type="Gene3D" id="1.10.287.100">
    <property type="match status" value="1"/>
</dbReference>
<feature type="region of interest" description="Disordered" evidence="5">
    <location>
        <begin position="49"/>
        <end position="332"/>
    </location>
</feature>
<dbReference type="SUPFAM" id="SSF50784">
    <property type="entry name" value="Transcription factor IIA (TFIIA), beta-barrel domain"/>
    <property type="match status" value="1"/>
</dbReference>
<keyword evidence="3" id="KW-0804">Transcription</keyword>
<evidence type="ECO:0000256" key="5">
    <source>
        <dbReference type="SAM" id="MobiDB-lite"/>
    </source>
</evidence>
<dbReference type="SUPFAM" id="SSF47396">
    <property type="entry name" value="Transcription factor IIA (TFIIA), alpha-helical domain"/>
    <property type="match status" value="1"/>
</dbReference>
<dbReference type="AlphaFoldDB" id="A0AAV1HYZ9"/>